<dbReference type="GeneID" id="86894089"/>
<protein>
    <submittedName>
        <fullName evidence="1">Uncharacterized protein</fullName>
    </submittedName>
</protein>
<comment type="caution">
    <text evidence="1">The sequence shown here is derived from an EMBL/GenBank/DDBJ whole genome shotgun (WGS) entry which is preliminary data.</text>
</comment>
<dbReference type="EMBL" id="JAATLI010000003">
    <property type="protein sequence ID" value="NJC17509.1"/>
    <property type="molecule type" value="Genomic_DNA"/>
</dbReference>
<name>A0A7X5YAB9_9BACT</name>
<sequence>MIVDRNEYVEQLLAKCWNGKVKIVTGKDVPALNLLTDEGGEVDVCIGKVGI</sequence>
<evidence type="ECO:0000313" key="1">
    <source>
        <dbReference type="EMBL" id="NJC17509.1"/>
    </source>
</evidence>
<gene>
    <name evidence="1" type="ORF">GGR15_001120</name>
</gene>
<reference evidence="1 2" key="1">
    <citation type="submission" date="2020-03" db="EMBL/GenBank/DDBJ databases">
        <title>Genomic Encyclopedia of Type Strains, Phase IV (KMG-IV): sequencing the most valuable type-strain genomes for metagenomic binning, comparative biology and taxonomic classification.</title>
        <authorList>
            <person name="Goeker M."/>
        </authorList>
    </citation>
    <scope>NUCLEOTIDE SEQUENCE [LARGE SCALE GENOMIC DNA]</scope>
    <source>
        <strain evidence="1 2">DSM 105722</strain>
    </source>
</reference>
<dbReference type="RefSeq" id="WP_158571823.1">
    <property type="nucleotide sequence ID" value="NZ_BMPA01000021.1"/>
</dbReference>
<evidence type="ECO:0000313" key="2">
    <source>
        <dbReference type="Proteomes" id="UP000576368"/>
    </source>
</evidence>
<accession>A0A7X5YAB9</accession>
<dbReference type="Proteomes" id="UP000576368">
    <property type="component" value="Unassembled WGS sequence"/>
</dbReference>
<proteinExistence type="predicted"/>
<organism evidence="1 2">
    <name type="scientific">Butyricimonas paravirosa</name>
    <dbReference type="NCBI Taxonomy" id="1472417"/>
    <lineage>
        <taxon>Bacteria</taxon>
        <taxon>Pseudomonadati</taxon>
        <taxon>Bacteroidota</taxon>
        <taxon>Bacteroidia</taxon>
        <taxon>Bacteroidales</taxon>
        <taxon>Odoribacteraceae</taxon>
        <taxon>Butyricimonas</taxon>
    </lineage>
</organism>
<dbReference type="AlphaFoldDB" id="A0A7X5YAB9"/>